<evidence type="ECO:0000256" key="2">
    <source>
        <dbReference type="ARBA" id="ARBA00007707"/>
    </source>
</evidence>
<dbReference type="Proteomes" id="UP001499933">
    <property type="component" value="Unassembled WGS sequence"/>
</dbReference>
<evidence type="ECO:0000256" key="8">
    <source>
        <dbReference type="ARBA" id="ARBA00022737"/>
    </source>
</evidence>
<feature type="compositionally biased region" description="Low complexity" evidence="19">
    <location>
        <begin position="467"/>
        <end position="478"/>
    </location>
</feature>
<dbReference type="CDD" id="cd03353">
    <property type="entry name" value="LbH_GlmU_C"/>
    <property type="match status" value="1"/>
</dbReference>
<keyword evidence="11 18" id="KW-0573">Peptidoglycan synthesis</keyword>
<evidence type="ECO:0000259" key="20">
    <source>
        <dbReference type="Pfam" id="PF12804"/>
    </source>
</evidence>
<keyword evidence="13 18" id="KW-0012">Acyltransferase</keyword>
<feature type="region of interest" description="Linker" evidence="18">
    <location>
        <begin position="240"/>
        <end position="260"/>
    </location>
</feature>
<evidence type="ECO:0000256" key="10">
    <source>
        <dbReference type="ARBA" id="ARBA00022960"/>
    </source>
</evidence>
<feature type="binding site" evidence="18">
    <location>
        <position position="432"/>
    </location>
    <ligand>
        <name>acetyl-CoA</name>
        <dbReference type="ChEBI" id="CHEBI:57288"/>
    </ligand>
</feature>
<sequence>MTENIVDARLAVIVLAAGQGTRMKSSVPKVLHRIGGRSLVGHVLETAASLSPERVVVVVRHERDLVAEAVVDAAPGVVVVDQDHVPGTGRAVEMALEQLPGFDGDILVLSGDVPLIEADTLAGLVRTHRDGAAAATVLSARVDDATGYGRVIRDPDGAVQRIVEQKDATAAEASVSEINAGVYVFQAPALRAHISLIGTANVQGEMYLTDVVALLRDSRLAVAVSMAPDAATALGVNDRVQLAEAARVLNARTVRKWQLAGATILDPATTWIDVTAKLAPDVTVLPNTHILRATVIDEGATVGPDTSLVDCEVGAGATVTRADATLAVIGAGANVGPFAYLRPGTYLGENGKIGTFVETKNSTIGAGSKVPHLSYIGDTRIGTGVNLGAGAITANYDDITKHRTEIGDEVHTGSHNVFVAPVRIGDGAKTGAGAVIRKDVPAGALALSIAPQRNIEGWVETNRPGTAAAHVAAQARSAQKADDGAQESEDG</sequence>
<dbReference type="NCBIfam" id="TIGR01173">
    <property type="entry name" value="glmU"/>
    <property type="match status" value="1"/>
</dbReference>
<feature type="binding site" evidence="18">
    <location>
        <position position="112"/>
    </location>
    <ligand>
        <name>Mg(2+)</name>
        <dbReference type="ChEBI" id="CHEBI:18420"/>
    </ligand>
</feature>
<evidence type="ECO:0000256" key="1">
    <source>
        <dbReference type="ARBA" id="ARBA00004496"/>
    </source>
</evidence>
<keyword evidence="10 18" id="KW-0133">Cell shape</keyword>
<feature type="binding site" evidence="18">
    <location>
        <begin position="395"/>
        <end position="396"/>
    </location>
    <ligand>
        <name>acetyl-CoA</name>
        <dbReference type="ChEBI" id="CHEBI:57288"/>
    </ligand>
</feature>
<dbReference type="Gene3D" id="3.90.550.10">
    <property type="entry name" value="Spore Coat Polysaccharide Biosynthesis Protein SpsA, Chain A"/>
    <property type="match status" value="1"/>
</dbReference>
<dbReference type="InterPro" id="IPR029044">
    <property type="entry name" value="Nucleotide-diphossugar_trans"/>
</dbReference>
<feature type="binding site" evidence="18">
    <location>
        <position position="237"/>
    </location>
    <ligand>
        <name>UDP-N-acetyl-alpha-D-glucosamine</name>
        <dbReference type="ChEBI" id="CHEBI:57705"/>
    </ligand>
</feature>
<evidence type="ECO:0000313" key="22">
    <source>
        <dbReference type="Proteomes" id="UP001499933"/>
    </source>
</evidence>
<evidence type="ECO:0000256" key="16">
    <source>
        <dbReference type="ARBA" id="ARBA00048493"/>
    </source>
</evidence>
<feature type="region of interest" description="Pyrophosphorylase" evidence="18">
    <location>
        <begin position="1"/>
        <end position="239"/>
    </location>
</feature>
<feature type="binding site" evidence="18">
    <location>
        <begin position="87"/>
        <end position="88"/>
    </location>
    <ligand>
        <name>UDP-N-acetyl-alpha-D-glucosamine</name>
        <dbReference type="ChEBI" id="CHEBI:57705"/>
    </ligand>
</feature>
<feature type="active site" description="Proton acceptor" evidence="18">
    <location>
        <position position="372"/>
    </location>
</feature>
<dbReference type="InterPro" id="IPR001451">
    <property type="entry name" value="Hexapep"/>
</dbReference>
<evidence type="ECO:0000256" key="6">
    <source>
        <dbReference type="ARBA" id="ARBA00022695"/>
    </source>
</evidence>
<feature type="binding site" evidence="18">
    <location>
        <position position="386"/>
    </location>
    <ligand>
        <name>UDP-N-acetyl-alpha-D-glucosamine</name>
        <dbReference type="ChEBI" id="CHEBI:57705"/>
    </ligand>
</feature>
<dbReference type="InterPro" id="IPR025877">
    <property type="entry name" value="MobA-like_NTP_Trfase"/>
</dbReference>
<comment type="caution">
    <text evidence="21">The sequence shown here is derived from an EMBL/GenBank/DDBJ whole genome shotgun (WGS) entry which is preliminary data.</text>
</comment>
<protein>
    <recommendedName>
        <fullName evidence="18">Bifunctional protein GlmU</fullName>
    </recommendedName>
    <domain>
        <recommendedName>
            <fullName evidence="18">UDP-N-acetylglucosamine pyrophosphorylase</fullName>
            <ecNumber evidence="18">2.7.7.23</ecNumber>
        </recommendedName>
        <alternativeName>
            <fullName evidence="18">N-acetylglucosamine-1-phosphate uridyltransferase</fullName>
        </alternativeName>
    </domain>
    <domain>
        <recommendedName>
            <fullName evidence="18">Glucosamine-1-phosphate N-acetyltransferase</fullName>
            <ecNumber evidence="18">2.3.1.157</ecNumber>
        </recommendedName>
    </domain>
</protein>
<comment type="subunit">
    <text evidence="18">Homotrimer.</text>
</comment>
<comment type="function">
    <text evidence="17 18">Catalyzes the last two sequential reactions in the de novo biosynthetic pathway for UDP-N-acetylglucosamine (UDP-GlcNAc). The C-terminal domain catalyzes the transfer of acetyl group from acetyl coenzyme A to glucosamine-1-phosphate (GlcN-1-P) to produce N-acetylglucosamine-1-phosphate (GlcNAc-1-P), which is converted into UDP-GlcNAc by the transfer of uridine 5-monophosphate (from uridine 5-triphosphate), a reaction catalyzed by the N-terminal domain.</text>
</comment>
<comment type="catalytic activity">
    <reaction evidence="15 18">
        <text>alpha-D-glucosamine 1-phosphate + acetyl-CoA = N-acetyl-alpha-D-glucosamine 1-phosphate + CoA + H(+)</text>
        <dbReference type="Rhea" id="RHEA:13725"/>
        <dbReference type="ChEBI" id="CHEBI:15378"/>
        <dbReference type="ChEBI" id="CHEBI:57287"/>
        <dbReference type="ChEBI" id="CHEBI:57288"/>
        <dbReference type="ChEBI" id="CHEBI:57776"/>
        <dbReference type="ChEBI" id="CHEBI:58516"/>
        <dbReference type="EC" id="2.3.1.157"/>
    </reaction>
</comment>
<keyword evidence="6 18" id="KW-0548">Nucleotidyltransferase</keyword>
<keyword evidence="4 18" id="KW-0963">Cytoplasm</keyword>
<comment type="cofactor">
    <cofactor evidence="18">
        <name>Mg(2+)</name>
        <dbReference type="ChEBI" id="CHEBI:18420"/>
    </cofactor>
    <text evidence="18">Binds 1 Mg(2+) ion per subunit.</text>
</comment>
<comment type="similarity">
    <text evidence="3 18">In the N-terminal section; belongs to the N-acetylglucosamine-1-phosphate uridyltransferase family.</text>
</comment>
<evidence type="ECO:0000256" key="11">
    <source>
        <dbReference type="ARBA" id="ARBA00022984"/>
    </source>
</evidence>
<evidence type="ECO:0000256" key="15">
    <source>
        <dbReference type="ARBA" id="ARBA00048247"/>
    </source>
</evidence>
<feature type="binding site" evidence="18">
    <location>
        <position position="237"/>
    </location>
    <ligand>
        <name>Mg(2+)</name>
        <dbReference type="ChEBI" id="CHEBI:18420"/>
    </ligand>
</feature>
<proteinExistence type="inferred from homology"/>
<evidence type="ECO:0000256" key="4">
    <source>
        <dbReference type="ARBA" id="ARBA00022490"/>
    </source>
</evidence>
<evidence type="ECO:0000256" key="5">
    <source>
        <dbReference type="ARBA" id="ARBA00022679"/>
    </source>
</evidence>
<organism evidence="21 22">
    <name type="scientific">Microbacterium deminutum</name>
    <dbReference type="NCBI Taxonomy" id="344164"/>
    <lineage>
        <taxon>Bacteria</taxon>
        <taxon>Bacillati</taxon>
        <taxon>Actinomycetota</taxon>
        <taxon>Actinomycetes</taxon>
        <taxon>Micrococcales</taxon>
        <taxon>Microbacteriaceae</taxon>
        <taxon>Microbacterium</taxon>
    </lineage>
</organism>
<keyword evidence="7 18" id="KW-0479">Metal-binding</keyword>
<keyword evidence="14 18" id="KW-0961">Cell wall biogenesis/degradation</keyword>
<reference evidence="22" key="1">
    <citation type="journal article" date="2019" name="Int. J. Syst. Evol. Microbiol.">
        <title>The Global Catalogue of Microorganisms (GCM) 10K type strain sequencing project: providing services to taxonomists for standard genome sequencing and annotation.</title>
        <authorList>
            <consortium name="The Broad Institute Genomics Platform"/>
            <consortium name="The Broad Institute Genome Sequencing Center for Infectious Disease"/>
            <person name="Wu L."/>
            <person name="Ma J."/>
        </authorList>
    </citation>
    <scope>NUCLEOTIDE SEQUENCE [LARGE SCALE GENOMIC DNA]</scope>
    <source>
        <strain evidence="22">JCM 14901</strain>
    </source>
</reference>
<evidence type="ECO:0000256" key="7">
    <source>
        <dbReference type="ARBA" id="ARBA00022723"/>
    </source>
</evidence>
<evidence type="ECO:0000256" key="9">
    <source>
        <dbReference type="ARBA" id="ARBA00022842"/>
    </source>
</evidence>
<dbReference type="HAMAP" id="MF_01631">
    <property type="entry name" value="GlmU"/>
    <property type="match status" value="1"/>
</dbReference>
<dbReference type="RefSeq" id="WP_344096703.1">
    <property type="nucleotide sequence ID" value="NZ_BAAAOG010000009.1"/>
</dbReference>
<dbReference type="InterPro" id="IPR050065">
    <property type="entry name" value="GlmU-like"/>
</dbReference>
<comment type="caution">
    <text evidence="18">Lacks conserved residue(s) required for the propagation of feature annotation.</text>
</comment>
<accession>A0ABP5CTA1</accession>
<evidence type="ECO:0000313" key="21">
    <source>
        <dbReference type="EMBL" id="GAA1967300.1"/>
    </source>
</evidence>
<comment type="pathway">
    <text evidence="18">Nucleotide-sugar biosynthesis; UDP-N-acetyl-alpha-D-glucosamine biosynthesis; UDP-N-acetyl-alpha-D-glucosamine from N-acetyl-alpha-D-glucosamine 1-phosphate: step 1/1.</text>
</comment>
<comment type="subcellular location">
    <subcellularLocation>
        <location evidence="1 18">Cytoplasm</location>
    </subcellularLocation>
</comment>
<feature type="region of interest" description="Disordered" evidence="19">
    <location>
        <begin position="466"/>
        <end position="491"/>
    </location>
</feature>
<feature type="binding site" evidence="18">
    <location>
        <position position="375"/>
    </location>
    <ligand>
        <name>UDP-N-acetyl-alpha-D-glucosamine</name>
        <dbReference type="ChEBI" id="CHEBI:57705"/>
    </ligand>
</feature>
<keyword evidence="22" id="KW-1185">Reference proteome</keyword>
<keyword evidence="5 18" id="KW-0808">Transferase</keyword>
<dbReference type="Pfam" id="PF12804">
    <property type="entry name" value="NTP_transf_3"/>
    <property type="match status" value="1"/>
</dbReference>
<comment type="pathway">
    <text evidence="18">Nucleotide-sugar biosynthesis; UDP-N-acetyl-alpha-D-glucosamine biosynthesis; N-acetyl-alpha-D-glucosamine 1-phosphate from alpha-D-glucosamine 6-phosphate (route II): step 2/2.</text>
</comment>
<feature type="binding site" evidence="18">
    <location>
        <begin position="110"/>
        <end position="112"/>
    </location>
    <ligand>
        <name>UDP-N-acetyl-alpha-D-glucosamine</name>
        <dbReference type="ChEBI" id="CHEBI:57705"/>
    </ligand>
</feature>
<evidence type="ECO:0000256" key="3">
    <source>
        <dbReference type="ARBA" id="ARBA00007947"/>
    </source>
</evidence>
<feature type="binding site" evidence="18">
    <location>
        <position position="389"/>
    </location>
    <ligand>
        <name>acetyl-CoA</name>
        <dbReference type="ChEBI" id="CHEBI:57288"/>
    </ligand>
</feature>
<dbReference type="SUPFAM" id="SSF53448">
    <property type="entry name" value="Nucleotide-diphospho-sugar transferases"/>
    <property type="match status" value="1"/>
</dbReference>
<dbReference type="InterPro" id="IPR038009">
    <property type="entry name" value="GlmU_C_LbH"/>
</dbReference>
<keyword evidence="8 18" id="KW-0677">Repeat</keyword>
<evidence type="ECO:0000256" key="12">
    <source>
        <dbReference type="ARBA" id="ARBA00023268"/>
    </source>
</evidence>
<feature type="binding site" evidence="18">
    <location>
        <begin position="15"/>
        <end position="18"/>
    </location>
    <ligand>
        <name>UDP-N-acetyl-alpha-D-glucosamine</name>
        <dbReference type="ChEBI" id="CHEBI:57705"/>
    </ligand>
</feature>
<evidence type="ECO:0000256" key="14">
    <source>
        <dbReference type="ARBA" id="ARBA00023316"/>
    </source>
</evidence>
<dbReference type="Gene3D" id="2.160.10.10">
    <property type="entry name" value="Hexapeptide repeat proteins"/>
    <property type="match status" value="1"/>
</dbReference>
<evidence type="ECO:0000256" key="17">
    <source>
        <dbReference type="ARBA" id="ARBA00049628"/>
    </source>
</evidence>
<feature type="region of interest" description="N-acetyltransferase" evidence="18">
    <location>
        <begin position="261"/>
        <end position="491"/>
    </location>
</feature>
<feature type="binding site" evidence="18">
    <location>
        <position position="149"/>
    </location>
    <ligand>
        <name>UDP-N-acetyl-alpha-D-glucosamine</name>
        <dbReference type="ChEBI" id="CHEBI:57705"/>
    </ligand>
</feature>
<dbReference type="InterPro" id="IPR005882">
    <property type="entry name" value="Bifunctional_GlmU"/>
</dbReference>
<dbReference type="InterPro" id="IPR011004">
    <property type="entry name" value="Trimer_LpxA-like_sf"/>
</dbReference>
<evidence type="ECO:0000256" key="19">
    <source>
        <dbReference type="SAM" id="MobiDB-lite"/>
    </source>
</evidence>
<dbReference type="SUPFAM" id="SSF51161">
    <property type="entry name" value="Trimeric LpxA-like enzymes"/>
    <property type="match status" value="1"/>
</dbReference>
<feature type="binding site" evidence="18">
    <location>
        <position position="179"/>
    </location>
    <ligand>
        <name>UDP-N-acetyl-alpha-D-glucosamine</name>
        <dbReference type="ChEBI" id="CHEBI:57705"/>
    </ligand>
</feature>
<feature type="binding site" evidence="18">
    <location>
        <position position="342"/>
    </location>
    <ligand>
        <name>UDP-N-acetyl-alpha-D-glucosamine</name>
        <dbReference type="ChEBI" id="CHEBI:57705"/>
    </ligand>
</feature>
<keyword evidence="12 18" id="KW-0511">Multifunctional enzyme</keyword>
<dbReference type="PANTHER" id="PTHR43584:SF3">
    <property type="entry name" value="BIFUNCTIONAL PROTEIN GLMU"/>
    <property type="match status" value="1"/>
</dbReference>
<evidence type="ECO:0000256" key="13">
    <source>
        <dbReference type="ARBA" id="ARBA00023315"/>
    </source>
</evidence>
<dbReference type="Pfam" id="PF00132">
    <property type="entry name" value="Hexapep"/>
    <property type="match status" value="1"/>
</dbReference>
<dbReference type="NCBIfam" id="NF010932">
    <property type="entry name" value="PRK14352.1"/>
    <property type="match status" value="1"/>
</dbReference>
<feature type="binding site" evidence="18">
    <location>
        <position position="164"/>
    </location>
    <ligand>
        <name>UDP-N-acetyl-alpha-D-glucosamine</name>
        <dbReference type="ChEBI" id="CHEBI:57705"/>
    </ligand>
</feature>
<dbReference type="EC" id="2.3.1.157" evidence="18"/>
<gene>
    <name evidence="18 21" type="primary">glmU</name>
    <name evidence="21" type="ORF">GCM10009776_32870</name>
</gene>
<feature type="binding site" evidence="18">
    <location>
        <position position="414"/>
    </location>
    <ligand>
        <name>acetyl-CoA</name>
        <dbReference type="ChEBI" id="CHEBI:57288"/>
    </ligand>
</feature>
<dbReference type="PANTHER" id="PTHR43584">
    <property type="entry name" value="NUCLEOTIDYL TRANSFERASE"/>
    <property type="match status" value="1"/>
</dbReference>
<keyword evidence="9 18" id="KW-0460">Magnesium</keyword>
<comment type="catalytic activity">
    <reaction evidence="16 18">
        <text>N-acetyl-alpha-D-glucosamine 1-phosphate + UTP + H(+) = UDP-N-acetyl-alpha-D-glucosamine + diphosphate</text>
        <dbReference type="Rhea" id="RHEA:13509"/>
        <dbReference type="ChEBI" id="CHEBI:15378"/>
        <dbReference type="ChEBI" id="CHEBI:33019"/>
        <dbReference type="ChEBI" id="CHEBI:46398"/>
        <dbReference type="ChEBI" id="CHEBI:57705"/>
        <dbReference type="ChEBI" id="CHEBI:57776"/>
        <dbReference type="EC" id="2.7.7.23"/>
    </reaction>
</comment>
<feature type="binding site" evidence="18">
    <location>
        <position position="360"/>
    </location>
    <ligand>
        <name>UDP-N-acetyl-alpha-D-glucosamine</name>
        <dbReference type="ChEBI" id="CHEBI:57705"/>
    </ligand>
</feature>
<comment type="similarity">
    <text evidence="2 18">In the C-terminal section; belongs to the transferase hexapeptide repeat family.</text>
</comment>
<dbReference type="EMBL" id="BAAAOG010000009">
    <property type="protein sequence ID" value="GAA1967300.1"/>
    <property type="molecule type" value="Genomic_DNA"/>
</dbReference>
<feature type="domain" description="MobA-like NTP transferase" evidence="20">
    <location>
        <begin position="12"/>
        <end position="139"/>
    </location>
</feature>
<comment type="pathway">
    <text evidence="18">Bacterial outer membrane biogenesis; LPS lipid A biosynthesis.</text>
</comment>
<dbReference type="EC" id="2.7.7.23" evidence="18"/>
<feature type="binding site" evidence="18">
    <location>
        <position position="82"/>
    </location>
    <ligand>
        <name>UDP-N-acetyl-alpha-D-glucosamine</name>
        <dbReference type="ChEBI" id="CHEBI:57705"/>
    </ligand>
</feature>
<evidence type="ECO:0000256" key="18">
    <source>
        <dbReference type="HAMAP-Rule" id="MF_01631"/>
    </source>
</evidence>
<dbReference type="CDD" id="cd02540">
    <property type="entry name" value="GT2_GlmU_N_bac"/>
    <property type="match status" value="1"/>
</dbReference>
<name>A0ABP5CTA1_9MICO</name>
<feature type="binding site" evidence="18">
    <location>
        <position position="29"/>
    </location>
    <ligand>
        <name>UDP-N-acetyl-alpha-D-glucosamine</name>
        <dbReference type="ChEBI" id="CHEBI:57705"/>
    </ligand>
</feature>